<sequence>MASVGNKIRGRPAKATGRNVNMNLEQEDFQDTEDAMLKMAIDESYASNLHVLINGSGTIKNRKEQEEFDSIIARSLRKEEESEKNEKEKINMENIKASEELIRKLLEEDNQYDVHRNFNQGLEDDMYDDMDYDLDYDFSSGSISSGSGGSNSNINTRVVNSYSSIREEREEQDREYEETLRNDIERENRKEMEMNMENKFEDNQYEDNQKVDNNDHDDVDNVDDVDDFDDEIEEEQEKLEIPKTFADLRAARLAFFNKK</sequence>
<name>A0A6C0EZ59_9ZZZZ</name>
<dbReference type="AlphaFoldDB" id="A0A6C0EZ59"/>
<feature type="region of interest" description="Disordered" evidence="1">
    <location>
        <begin position="197"/>
        <end position="225"/>
    </location>
</feature>
<organism evidence="2">
    <name type="scientific">viral metagenome</name>
    <dbReference type="NCBI Taxonomy" id="1070528"/>
    <lineage>
        <taxon>unclassified sequences</taxon>
        <taxon>metagenomes</taxon>
        <taxon>organismal metagenomes</taxon>
    </lineage>
</organism>
<evidence type="ECO:0000313" key="2">
    <source>
        <dbReference type="EMBL" id="QHT33971.1"/>
    </source>
</evidence>
<accession>A0A6C0EZ59</accession>
<proteinExistence type="predicted"/>
<feature type="compositionally biased region" description="Basic and acidic residues" evidence="1">
    <location>
        <begin position="197"/>
        <end position="216"/>
    </location>
</feature>
<protein>
    <submittedName>
        <fullName evidence="2">Uncharacterized protein</fullName>
    </submittedName>
</protein>
<reference evidence="2" key="1">
    <citation type="journal article" date="2020" name="Nature">
        <title>Giant virus diversity and host interactions through global metagenomics.</title>
        <authorList>
            <person name="Schulz F."/>
            <person name="Roux S."/>
            <person name="Paez-Espino D."/>
            <person name="Jungbluth S."/>
            <person name="Walsh D.A."/>
            <person name="Denef V.J."/>
            <person name="McMahon K.D."/>
            <person name="Konstantinidis K.T."/>
            <person name="Eloe-Fadrosh E.A."/>
            <person name="Kyrpides N.C."/>
            <person name="Woyke T."/>
        </authorList>
    </citation>
    <scope>NUCLEOTIDE SEQUENCE</scope>
    <source>
        <strain evidence="2">GVMAG-M-3300009161-52</strain>
    </source>
</reference>
<evidence type="ECO:0000256" key="1">
    <source>
        <dbReference type="SAM" id="MobiDB-lite"/>
    </source>
</evidence>
<dbReference type="EMBL" id="MN738981">
    <property type="protein sequence ID" value="QHT33971.1"/>
    <property type="molecule type" value="Genomic_DNA"/>
</dbReference>